<dbReference type="EnsemblMetazoa" id="HelroT71023">
    <property type="protein sequence ID" value="HelroP71023"/>
    <property type="gene ID" value="HelroG71023"/>
</dbReference>
<dbReference type="PROSITE" id="PS50038">
    <property type="entry name" value="FZ"/>
    <property type="match status" value="1"/>
</dbReference>
<dbReference type="OrthoDB" id="10064659at2759"/>
<reference evidence="15" key="1">
    <citation type="submission" date="2012-12" db="EMBL/GenBank/DDBJ databases">
        <authorList>
            <person name="Hellsten U."/>
            <person name="Grimwood J."/>
            <person name="Chapman J.A."/>
            <person name="Shapiro H."/>
            <person name="Aerts A."/>
            <person name="Otillar R.P."/>
            <person name="Terry A.Y."/>
            <person name="Boore J.L."/>
            <person name="Simakov O."/>
            <person name="Marletaz F."/>
            <person name="Cho S.-J."/>
            <person name="Edsinger-Gonzales E."/>
            <person name="Havlak P."/>
            <person name="Kuo D.-H."/>
            <person name="Larsson T."/>
            <person name="Lv J."/>
            <person name="Arendt D."/>
            <person name="Savage R."/>
            <person name="Osoegawa K."/>
            <person name="de Jong P."/>
            <person name="Lindberg D.R."/>
            <person name="Seaver E.C."/>
            <person name="Weisblat D.A."/>
            <person name="Putnam N.H."/>
            <person name="Grigoriev I.V."/>
            <person name="Rokhsar D.S."/>
        </authorList>
    </citation>
    <scope>NUCLEOTIDE SEQUENCE</scope>
</reference>
<accession>T1G0F9</accession>
<comment type="subcellular location">
    <subcellularLocation>
        <location evidence="1">Membrane</location>
        <topology evidence="1">Multi-pass membrane protein</topology>
    </subcellularLocation>
</comment>
<dbReference type="Proteomes" id="UP000015101">
    <property type="component" value="Unassembled WGS sequence"/>
</dbReference>
<dbReference type="GO" id="GO:0007417">
    <property type="term" value="P:central nervous system development"/>
    <property type="evidence" value="ECO:0000318"/>
    <property type="project" value="GO_Central"/>
</dbReference>
<evidence type="ECO:0000256" key="2">
    <source>
        <dbReference type="ARBA" id="ARBA00008077"/>
    </source>
</evidence>
<evidence type="ECO:0000256" key="5">
    <source>
        <dbReference type="ARBA" id="ARBA00022989"/>
    </source>
</evidence>
<dbReference type="Gene3D" id="1.20.1070.10">
    <property type="entry name" value="Rhodopsin 7-helix transmembrane proteins"/>
    <property type="match status" value="1"/>
</dbReference>
<keyword evidence="8" id="KW-0675">Receptor</keyword>
<dbReference type="InterPro" id="IPR000539">
    <property type="entry name" value="Frizzled/Smoothened_7TM"/>
</dbReference>
<dbReference type="EMBL" id="AMQM01002307">
    <property type="status" value="NOT_ANNOTATED_CDS"/>
    <property type="molecule type" value="Genomic_DNA"/>
</dbReference>
<dbReference type="GO" id="GO:0005113">
    <property type="term" value="F:patched binding"/>
    <property type="evidence" value="ECO:0000318"/>
    <property type="project" value="GO_Central"/>
</dbReference>
<proteinExistence type="inferred from homology"/>
<dbReference type="GO" id="GO:0005886">
    <property type="term" value="C:plasma membrane"/>
    <property type="evidence" value="ECO:0000318"/>
    <property type="project" value="GO_Central"/>
</dbReference>
<dbReference type="PANTHER" id="PTHR11309">
    <property type="entry name" value="FRIZZLED"/>
    <property type="match status" value="1"/>
</dbReference>
<feature type="transmembrane region" description="Helical" evidence="10">
    <location>
        <begin position="302"/>
        <end position="322"/>
    </location>
</feature>
<dbReference type="PANTHER" id="PTHR11309:SF35">
    <property type="entry name" value="PROTEIN SMOOTHENED"/>
    <property type="match status" value="1"/>
</dbReference>
<keyword evidence="4 10" id="KW-0812">Transmembrane</keyword>
<gene>
    <name evidence="14" type="primary">20214557</name>
    <name evidence="13" type="ORF">HELRODRAFT_71023</name>
</gene>
<feature type="transmembrane region" description="Helical" evidence="10">
    <location>
        <begin position="178"/>
        <end position="204"/>
    </location>
</feature>
<dbReference type="SMART" id="SM01330">
    <property type="entry name" value="Frizzled"/>
    <property type="match status" value="1"/>
</dbReference>
<evidence type="ECO:0000313" key="13">
    <source>
        <dbReference type="EMBL" id="ESN90609.1"/>
    </source>
</evidence>
<dbReference type="GO" id="GO:0007389">
    <property type="term" value="P:pattern specification process"/>
    <property type="evidence" value="ECO:0000318"/>
    <property type="project" value="GO_Central"/>
</dbReference>
<dbReference type="GO" id="GO:0030425">
    <property type="term" value="C:dendrite"/>
    <property type="evidence" value="ECO:0000318"/>
    <property type="project" value="GO_Central"/>
</dbReference>
<evidence type="ECO:0000256" key="7">
    <source>
        <dbReference type="ARBA" id="ARBA00023157"/>
    </source>
</evidence>
<evidence type="ECO:0000256" key="3">
    <source>
        <dbReference type="ARBA" id="ARBA00022473"/>
    </source>
</evidence>
<dbReference type="OMA" id="WYEGIEG"/>
<comment type="caution">
    <text evidence="9">Lacks conserved residue(s) required for the propagation of feature annotation.</text>
</comment>
<dbReference type="GO" id="GO:0071679">
    <property type="term" value="P:commissural neuron axon guidance"/>
    <property type="evidence" value="ECO:0000318"/>
    <property type="project" value="GO_Central"/>
</dbReference>
<evidence type="ECO:0000259" key="11">
    <source>
        <dbReference type="PROSITE" id="PS50038"/>
    </source>
</evidence>
<dbReference type="Pfam" id="PF01392">
    <property type="entry name" value="Fz"/>
    <property type="match status" value="1"/>
</dbReference>
<dbReference type="HOGENOM" id="CLU_007873_3_1_1"/>
<reference evidence="14" key="3">
    <citation type="submission" date="2015-06" db="UniProtKB">
        <authorList>
            <consortium name="EnsemblMetazoa"/>
        </authorList>
    </citation>
    <scope>IDENTIFICATION</scope>
</reference>
<feature type="transmembrane region" description="Helical" evidence="10">
    <location>
        <begin position="342"/>
        <end position="365"/>
    </location>
</feature>
<dbReference type="CTD" id="20214557"/>
<keyword evidence="5 10" id="KW-1133">Transmembrane helix</keyword>
<dbReference type="PROSITE" id="PS50261">
    <property type="entry name" value="G_PROTEIN_RECEP_F2_4"/>
    <property type="match status" value="1"/>
</dbReference>
<evidence type="ECO:0000256" key="8">
    <source>
        <dbReference type="ARBA" id="ARBA00023170"/>
    </source>
</evidence>
<dbReference type="Pfam" id="PF01534">
    <property type="entry name" value="Frizzled"/>
    <property type="match status" value="1"/>
</dbReference>
<keyword evidence="3" id="KW-0217">Developmental protein</keyword>
<reference evidence="13 15" key="2">
    <citation type="journal article" date="2013" name="Nature">
        <title>Insights into bilaterian evolution from three spiralian genomes.</title>
        <authorList>
            <person name="Simakov O."/>
            <person name="Marletaz F."/>
            <person name="Cho S.J."/>
            <person name="Edsinger-Gonzales E."/>
            <person name="Havlak P."/>
            <person name="Hellsten U."/>
            <person name="Kuo D.H."/>
            <person name="Larsson T."/>
            <person name="Lv J."/>
            <person name="Arendt D."/>
            <person name="Savage R."/>
            <person name="Osoegawa K."/>
            <person name="de Jong P."/>
            <person name="Grimwood J."/>
            <person name="Chapman J.A."/>
            <person name="Shapiro H."/>
            <person name="Aerts A."/>
            <person name="Otillar R.P."/>
            <person name="Terry A.Y."/>
            <person name="Boore J.L."/>
            <person name="Grigoriev I.V."/>
            <person name="Lindberg D.R."/>
            <person name="Seaver E.C."/>
            <person name="Weisblat D.A."/>
            <person name="Putnam N.H."/>
            <person name="Rokhsar D.S."/>
        </authorList>
    </citation>
    <scope>NUCLEOTIDE SEQUENCE</scope>
</reference>
<evidence type="ECO:0000313" key="14">
    <source>
        <dbReference type="EnsemblMetazoa" id="HelroP71023"/>
    </source>
</evidence>
<evidence type="ECO:0000256" key="9">
    <source>
        <dbReference type="PROSITE-ProRule" id="PRU00090"/>
    </source>
</evidence>
<dbReference type="InterPro" id="IPR017981">
    <property type="entry name" value="GPCR_2-like_7TM"/>
</dbReference>
<dbReference type="GeneID" id="20214557"/>
<feature type="transmembrane region" description="Helical" evidence="10">
    <location>
        <begin position="216"/>
        <end position="237"/>
    </location>
</feature>
<dbReference type="EMBL" id="KB097753">
    <property type="protein sequence ID" value="ESN90609.1"/>
    <property type="molecule type" value="Genomic_DNA"/>
</dbReference>
<keyword evidence="7" id="KW-1015">Disulfide bond</keyword>
<evidence type="ECO:0000256" key="10">
    <source>
        <dbReference type="SAM" id="Phobius"/>
    </source>
</evidence>
<feature type="domain" description="G-protein coupled receptors family 2 profile 2" evidence="12">
    <location>
        <begin position="180"/>
        <end position="376"/>
    </location>
</feature>
<dbReference type="InterPro" id="IPR036790">
    <property type="entry name" value="Frizzled_dom_sf"/>
</dbReference>
<dbReference type="InterPro" id="IPR020067">
    <property type="entry name" value="Frizzled_dom"/>
</dbReference>
<evidence type="ECO:0000256" key="1">
    <source>
        <dbReference type="ARBA" id="ARBA00004141"/>
    </source>
</evidence>
<dbReference type="Gene3D" id="1.10.2000.10">
    <property type="entry name" value="Frizzled cysteine-rich domain"/>
    <property type="match status" value="1"/>
</dbReference>
<dbReference type="SMART" id="SM00063">
    <property type="entry name" value="FRI"/>
    <property type="match status" value="1"/>
</dbReference>
<feature type="transmembrane region" description="Helical" evidence="10">
    <location>
        <begin position="257"/>
        <end position="281"/>
    </location>
</feature>
<dbReference type="InterPro" id="IPR015526">
    <property type="entry name" value="Frizzled/SFRP"/>
</dbReference>
<dbReference type="SUPFAM" id="SSF63501">
    <property type="entry name" value="Frizzled cysteine-rich domain"/>
    <property type="match status" value="1"/>
</dbReference>
<feature type="domain" description="FZ" evidence="11">
    <location>
        <begin position="1"/>
        <end position="146"/>
    </location>
</feature>
<keyword evidence="6 10" id="KW-0472">Membrane</keyword>
<dbReference type="GO" id="GO:0007224">
    <property type="term" value="P:smoothened signaling pathway"/>
    <property type="evidence" value="ECO:0000318"/>
    <property type="project" value="GO_Central"/>
</dbReference>
<dbReference type="InParanoid" id="T1G0F9"/>
<protein>
    <recommendedName>
        <fullName evidence="16">G-protein coupled receptors family 2 profile 2 domain-containing protein</fullName>
    </recommendedName>
</protein>
<organism evidence="14 15">
    <name type="scientific">Helobdella robusta</name>
    <name type="common">Californian leech</name>
    <dbReference type="NCBI Taxonomy" id="6412"/>
    <lineage>
        <taxon>Eukaryota</taxon>
        <taxon>Metazoa</taxon>
        <taxon>Spiralia</taxon>
        <taxon>Lophotrochozoa</taxon>
        <taxon>Annelida</taxon>
        <taxon>Clitellata</taxon>
        <taxon>Hirudinea</taxon>
        <taxon>Rhynchobdellida</taxon>
        <taxon>Glossiphoniidae</taxon>
        <taxon>Helobdella</taxon>
    </lineage>
</organism>
<name>T1G0F9_HELRO</name>
<keyword evidence="15" id="KW-1185">Reference proteome</keyword>
<dbReference type="KEGG" id="hro:HELRODRAFT_71023"/>
<evidence type="ECO:0000256" key="6">
    <source>
        <dbReference type="ARBA" id="ARBA00023136"/>
    </source>
</evidence>
<evidence type="ECO:0000256" key="4">
    <source>
        <dbReference type="ARBA" id="ARBA00022692"/>
    </source>
</evidence>
<evidence type="ECO:0008006" key="16">
    <source>
        <dbReference type="Google" id="ProtNLM"/>
    </source>
</evidence>
<dbReference type="RefSeq" id="XP_009031206.1">
    <property type="nucleotide sequence ID" value="XM_009032958.1"/>
</dbReference>
<dbReference type="GO" id="GO:0004888">
    <property type="term" value="F:transmembrane signaling receptor activity"/>
    <property type="evidence" value="ECO:0007669"/>
    <property type="project" value="InterPro"/>
</dbReference>
<comment type="similarity">
    <text evidence="2">Belongs to the G-protein coupled receptor Fz/Smo family.</text>
</comment>
<sequence length="376" mass="43504">MSEKCSTKPLPGNHCRRMPTNSCLSGSTSHSLTSFYHLSYKTQEEVDENLSRWQNIRNVPKCWDAIRLLLCTVFLPNCQYNSSSDTSRVQLPDKELCKKVKEPCKLIDELKLWPRYLQCDKLNTSTGCLKEIKFAGFQTPGTCVDPLTISNNSKLWYSGFEGCSLKCQNPWFDDNDHVVMHTLVALLAIICMICNVFAIITFILNWSHLNVFPDNIIFHLNICFFVCTCFWLVQFVPGLRYDVMCNPDDDTPVRTDALFRCSLTFMVIYFFSFASLLWLSVLAYTWHKTFEKSRESIRRKKVFLHVGVWAVTVVLTVLSVALVQLEGNTLTGICFISSVNNITYKFFLILVPFVIVWFLSLYFFFKGQWLFFECDT</sequence>
<dbReference type="PRINTS" id="PR00489">
    <property type="entry name" value="FRIZZLED"/>
</dbReference>
<dbReference type="eggNOG" id="KOG3577">
    <property type="taxonomic scope" value="Eukaryota"/>
</dbReference>
<dbReference type="STRING" id="6412.T1G0F9"/>
<evidence type="ECO:0000259" key="12">
    <source>
        <dbReference type="PROSITE" id="PS50261"/>
    </source>
</evidence>
<evidence type="ECO:0000313" key="15">
    <source>
        <dbReference type="Proteomes" id="UP000015101"/>
    </source>
</evidence>
<dbReference type="AlphaFoldDB" id="T1G0F9"/>
<dbReference type="GO" id="GO:0005929">
    <property type="term" value="C:cilium"/>
    <property type="evidence" value="ECO:0000318"/>
    <property type="project" value="GO_Central"/>
</dbReference>